<dbReference type="Gene3D" id="1.20.1530.20">
    <property type="match status" value="1"/>
</dbReference>
<dbReference type="RefSeq" id="WP_254152880.1">
    <property type="nucleotide sequence ID" value="NZ_JAHESD010000009.1"/>
</dbReference>
<dbReference type="PANTHER" id="PTHR32507:SF7">
    <property type="entry name" value="K(+)_H(+) ANTIPORTER NHAP2"/>
    <property type="match status" value="1"/>
</dbReference>
<dbReference type="PROSITE" id="PS51202">
    <property type="entry name" value="RCK_C"/>
    <property type="match status" value="1"/>
</dbReference>
<keyword evidence="3" id="KW-0050">Antiport</keyword>
<feature type="transmembrane region" description="Helical" evidence="10">
    <location>
        <begin position="149"/>
        <end position="169"/>
    </location>
</feature>
<keyword evidence="13" id="KW-1185">Reference proteome</keyword>
<dbReference type="InterPro" id="IPR038770">
    <property type="entry name" value="Na+/solute_symporter_sf"/>
</dbReference>
<feature type="transmembrane region" description="Helical" evidence="10">
    <location>
        <begin position="52"/>
        <end position="71"/>
    </location>
</feature>
<evidence type="ECO:0000256" key="2">
    <source>
        <dbReference type="ARBA" id="ARBA00022448"/>
    </source>
</evidence>
<dbReference type="Gene3D" id="3.30.70.1450">
    <property type="entry name" value="Regulator of K+ conductance, C-terminal domain"/>
    <property type="match status" value="1"/>
</dbReference>
<evidence type="ECO:0000256" key="7">
    <source>
        <dbReference type="ARBA" id="ARBA00022989"/>
    </source>
</evidence>
<feature type="transmembrane region" description="Helical" evidence="10">
    <location>
        <begin position="22"/>
        <end position="45"/>
    </location>
</feature>
<evidence type="ECO:0000256" key="9">
    <source>
        <dbReference type="ARBA" id="ARBA00023136"/>
    </source>
</evidence>
<feature type="transmembrane region" description="Helical" evidence="10">
    <location>
        <begin position="113"/>
        <end position="137"/>
    </location>
</feature>
<feature type="transmembrane region" description="Helical" evidence="10">
    <location>
        <begin position="175"/>
        <end position="195"/>
    </location>
</feature>
<feature type="transmembrane region" description="Helical" evidence="10">
    <location>
        <begin position="298"/>
        <end position="321"/>
    </location>
</feature>
<name>A0ABS5VN88_9BACT</name>
<dbReference type="EMBL" id="JAHESD010000009">
    <property type="protein sequence ID" value="MBT1702910.1"/>
    <property type="molecule type" value="Genomic_DNA"/>
</dbReference>
<evidence type="ECO:0000256" key="4">
    <source>
        <dbReference type="ARBA" id="ARBA00022475"/>
    </source>
</evidence>
<evidence type="ECO:0000256" key="10">
    <source>
        <dbReference type="SAM" id="Phobius"/>
    </source>
</evidence>
<dbReference type="InterPro" id="IPR006153">
    <property type="entry name" value="Cation/H_exchanger_TM"/>
</dbReference>
<keyword evidence="8" id="KW-0406">Ion transport</keyword>
<accession>A0ABS5VN88</accession>
<evidence type="ECO:0000259" key="11">
    <source>
        <dbReference type="PROSITE" id="PS51202"/>
    </source>
</evidence>
<gene>
    <name evidence="12" type="ORF">KK060_06445</name>
</gene>
<comment type="subcellular location">
    <subcellularLocation>
        <location evidence="1">Cell membrane</location>
        <topology evidence="1">Multi-pass membrane protein</topology>
    </subcellularLocation>
</comment>
<feature type="non-terminal residue" evidence="12">
    <location>
        <position position="1"/>
    </location>
</feature>
<protein>
    <submittedName>
        <fullName evidence="12">Potassium/proton antiporter</fullName>
    </submittedName>
</protein>
<keyword evidence="6 10" id="KW-0812">Transmembrane</keyword>
<keyword evidence="2" id="KW-0813">Transport</keyword>
<evidence type="ECO:0000256" key="6">
    <source>
        <dbReference type="ARBA" id="ARBA00022692"/>
    </source>
</evidence>
<proteinExistence type="predicted"/>
<feature type="transmembrane region" description="Helical" evidence="10">
    <location>
        <begin position="266"/>
        <end position="286"/>
    </location>
</feature>
<dbReference type="NCBIfam" id="NF003715">
    <property type="entry name" value="PRK05326.1-2"/>
    <property type="match status" value="1"/>
</dbReference>
<keyword evidence="4" id="KW-1003">Cell membrane</keyword>
<dbReference type="SUPFAM" id="SSF116726">
    <property type="entry name" value="TrkA C-terminal domain-like"/>
    <property type="match status" value="1"/>
</dbReference>
<dbReference type="Pfam" id="PF02080">
    <property type="entry name" value="TrkA_C"/>
    <property type="match status" value="1"/>
</dbReference>
<dbReference type="InterPro" id="IPR006037">
    <property type="entry name" value="RCK_C"/>
</dbReference>
<organism evidence="12 13">
    <name type="scientific">Chryseosolibacter indicus</name>
    <dbReference type="NCBI Taxonomy" id="2782351"/>
    <lineage>
        <taxon>Bacteria</taxon>
        <taxon>Pseudomonadati</taxon>
        <taxon>Bacteroidota</taxon>
        <taxon>Cytophagia</taxon>
        <taxon>Cytophagales</taxon>
        <taxon>Chryseotaleaceae</taxon>
        <taxon>Chryseosolibacter</taxon>
    </lineage>
</organism>
<feature type="transmembrane region" description="Helical" evidence="10">
    <location>
        <begin position="234"/>
        <end position="254"/>
    </location>
</feature>
<evidence type="ECO:0000313" key="13">
    <source>
        <dbReference type="Proteomes" id="UP000772618"/>
    </source>
</evidence>
<dbReference type="NCBIfam" id="NF003716">
    <property type="entry name" value="PRK05326.1-3"/>
    <property type="match status" value="1"/>
</dbReference>
<keyword evidence="7 10" id="KW-1133">Transmembrane helix</keyword>
<dbReference type="Pfam" id="PF00999">
    <property type="entry name" value="Na_H_Exchanger"/>
    <property type="match status" value="1"/>
</dbReference>
<sequence>FILFSGGLDTKWESVRPVVKSAFSLSTLGVLITAVIVGLFATFFLKFSVIEGLLLGAIVSSTDAAAVFSILRSHNIGLKGIIRPLLELESGSNDPMAYFLTISFTYLVKHPEASIAVFIPKFFIGMALGGLCGFLFGKAMIWITNKIRLDIEGLYPVLILSMVFFTYSFTNYIQGNGFLAVYISALILGNANFIHKKSLMKFYDGQAWLMQIIMFITLGLLVFPSQMIPQIDKGIFLSFVLIFIARPIAVFISLARSDISWRKKLFVSWVGLRGAVPIVFATYPLIAGVHNASMIFNIVFFISVSSVLLQGTTLPLVAKLLKLTVPEKLKRKFPLDIEVKDDLKTELVELDITSNSNAVGKAVVDLDLPRSALIVLIHRNGKYLTVKGDTTIEANDHLLIMADSKDAIAKTLNTFA</sequence>
<evidence type="ECO:0000313" key="12">
    <source>
        <dbReference type="EMBL" id="MBT1702910.1"/>
    </source>
</evidence>
<dbReference type="Proteomes" id="UP000772618">
    <property type="component" value="Unassembled WGS sequence"/>
</dbReference>
<reference evidence="12 13" key="1">
    <citation type="submission" date="2021-05" db="EMBL/GenBank/DDBJ databases">
        <title>A Polyphasic approach of four new species of the genus Ohtaekwangia: Ohtaekwangia histidinii sp. nov., Ohtaekwangia cretensis sp. nov., Ohtaekwangia indiensis sp. nov., Ohtaekwangia reichenbachii sp. nov. from diverse environment.</title>
        <authorList>
            <person name="Octaviana S."/>
        </authorList>
    </citation>
    <scope>NUCLEOTIDE SEQUENCE [LARGE SCALE GENOMIC DNA]</scope>
    <source>
        <strain evidence="12 13">PWU20</strain>
    </source>
</reference>
<keyword evidence="5" id="KW-0633">Potassium transport</keyword>
<feature type="domain" description="RCK C-terminal" evidence="11">
    <location>
        <begin position="335"/>
        <end position="416"/>
    </location>
</feature>
<evidence type="ECO:0000256" key="5">
    <source>
        <dbReference type="ARBA" id="ARBA00022538"/>
    </source>
</evidence>
<keyword evidence="9 10" id="KW-0472">Membrane</keyword>
<feature type="transmembrane region" description="Helical" evidence="10">
    <location>
        <begin position="207"/>
        <end position="228"/>
    </location>
</feature>
<comment type="caution">
    <text evidence="12">The sequence shown here is derived from an EMBL/GenBank/DDBJ whole genome shotgun (WGS) entry which is preliminary data.</text>
</comment>
<evidence type="ECO:0000256" key="1">
    <source>
        <dbReference type="ARBA" id="ARBA00004651"/>
    </source>
</evidence>
<dbReference type="InterPro" id="IPR036721">
    <property type="entry name" value="RCK_C_sf"/>
</dbReference>
<keyword evidence="5" id="KW-0630">Potassium</keyword>
<evidence type="ECO:0000256" key="3">
    <source>
        <dbReference type="ARBA" id="ARBA00022449"/>
    </source>
</evidence>
<evidence type="ECO:0000256" key="8">
    <source>
        <dbReference type="ARBA" id="ARBA00023065"/>
    </source>
</evidence>
<dbReference type="PANTHER" id="PTHR32507">
    <property type="entry name" value="NA(+)/H(+) ANTIPORTER 1"/>
    <property type="match status" value="1"/>
</dbReference>